<dbReference type="AlphaFoldDB" id="A0A1I6X250"/>
<dbReference type="GO" id="GO:0008757">
    <property type="term" value="F:S-adenosylmethionine-dependent methyltransferase activity"/>
    <property type="evidence" value="ECO:0007669"/>
    <property type="project" value="InterPro"/>
</dbReference>
<keyword evidence="2" id="KW-0808">Transferase</keyword>
<keyword evidence="2" id="KW-0489">Methyltransferase</keyword>
<dbReference type="Gene3D" id="3.40.50.150">
    <property type="entry name" value="Vaccinia Virus protein VP39"/>
    <property type="match status" value="1"/>
</dbReference>
<reference evidence="3" key="1">
    <citation type="submission" date="2016-10" db="EMBL/GenBank/DDBJ databases">
        <authorList>
            <person name="Varghese N."/>
            <person name="Submissions S."/>
        </authorList>
    </citation>
    <scope>NUCLEOTIDE SEQUENCE [LARGE SCALE GENOMIC DNA]</scope>
    <source>
        <strain evidence="3">DSM 45501</strain>
    </source>
</reference>
<dbReference type="CDD" id="cd02440">
    <property type="entry name" value="AdoMet_MTases"/>
    <property type="match status" value="1"/>
</dbReference>
<evidence type="ECO:0000313" key="3">
    <source>
        <dbReference type="Proteomes" id="UP000199165"/>
    </source>
</evidence>
<evidence type="ECO:0000259" key="1">
    <source>
        <dbReference type="Pfam" id="PF08241"/>
    </source>
</evidence>
<dbReference type="GO" id="GO:0032259">
    <property type="term" value="P:methylation"/>
    <property type="evidence" value="ECO:0007669"/>
    <property type="project" value="UniProtKB-KW"/>
</dbReference>
<organism evidence="2 3">
    <name type="scientific">Actinopolyspora righensis</name>
    <dbReference type="NCBI Taxonomy" id="995060"/>
    <lineage>
        <taxon>Bacteria</taxon>
        <taxon>Bacillati</taxon>
        <taxon>Actinomycetota</taxon>
        <taxon>Actinomycetes</taxon>
        <taxon>Actinopolysporales</taxon>
        <taxon>Actinopolysporaceae</taxon>
        <taxon>Actinopolyspora</taxon>
        <taxon>Actinopolyspora alba group</taxon>
    </lineage>
</organism>
<name>A0A1I6X250_9ACTN</name>
<dbReference type="Proteomes" id="UP000199165">
    <property type="component" value="Unassembled WGS sequence"/>
</dbReference>
<dbReference type="STRING" id="995060.SAMN04487904_1017"/>
<feature type="domain" description="Methyltransferase type 11" evidence="1">
    <location>
        <begin position="67"/>
        <end position="162"/>
    </location>
</feature>
<sequence>MTRPEVVQKSHQLGGDPALLSAYYGNWATTYEKDAGNLGYVGPRVVADLFGELATRYFPGQKEITGLDAGCGTGLAGPPLLERGVSALDGLDLSQGMVAQAAETGAYRILSSGVDLNLGLSQFAEDVYDVTISCGVFIRGHLNPTAVDGLVRVTRPGGIILITTGQNYLDETDFAGYIADLSSKNQVNLIEIRPNQNYLMDEPAHYWVLQVPPG</sequence>
<dbReference type="RefSeq" id="WP_092972511.1">
    <property type="nucleotide sequence ID" value="NZ_FPAT01000001.1"/>
</dbReference>
<accession>A0A1I6X250</accession>
<dbReference type="OrthoDB" id="9795634at2"/>
<proteinExistence type="predicted"/>
<keyword evidence="3" id="KW-1185">Reference proteome</keyword>
<dbReference type="InterPro" id="IPR013216">
    <property type="entry name" value="Methyltransf_11"/>
</dbReference>
<dbReference type="SUPFAM" id="SSF53335">
    <property type="entry name" value="S-adenosyl-L-methionine-dependent methyltransferases"/>
    <property type="match status" value="1"/>
</dbReference>
<protein>
    <submittedName>
        <fullName evidence="2">Methyltransferase domain-containing protein</fullName>
    </submittedName>
</protein>
<dbReference type="InterPro" id="IPR029063">
    <property type="entry name" value="SAM-dependent_MTases_sf"/>
</dbReference>
<dbReference type="EMBL" id="FPAT01000001">
    <property type="protein sequence ID" value="SFT32252.1"/>
    <property type="molecule type" value="Genomic_DNA"/>
</dbReference>
<gene>
    <name evidence="2" type="ORF">SAMN04487904_1017</name>
</gene>
<dbReference type="Pfam" id="PF08241">
    <property type="entry name" value="Methyltransf_11"/>
    <property type="match status" value="1"/>
</dbReference>
<evidence type="ECO:0000313" key="2">
    <source>
        <dbReference type="EMBL" id="SFT32252.1"/>
    </source>
</evidence>